<evidence type="ECO:0000313" key="2">
    <source>
        <dbReference type="Proteomes" id="UP001596060"/>
    </source>
</evidence>
<dbReference type="EMBL" id="JBHSLU010000123">
    <property type="protein sequence ID" value="MFC5508825.1"/>
    <property type="molecule type" value="Genomic_DNA"/>
</dbReference>
<sequence>MTPLPPDGTLMDDDRITRIARALCRSARIDPDDILSRDVADPEILRHDVRGHVAEQAVPAWTMFRGAALTFIEAHEERVVAPL</sequence>
<proteinExistence type="predicted"/>
<evidence type="ECO:0000313" key="1">
    <source>
        <dbReference type="EMBL" id="MFC5508825.1"/>
    </source>
</evidence>
<accession>A0ABW0P8P6</accession>
<dbReference type="Proteomes" id="UP001596060">
    <property type="component" value="Unassembled WGS sequence"/>
</dbReference>
<protein>
    <submittedName>
        <fullName evidence="1">Uncharacterized protein</fullName>
    </submittedName>
</protein>
<gene>
    <name evidence="1" type="ORF">ACFPN9_26685</name>
</gene>
<organism evidence="1 2">
    <name type="scientific">Bosea massiliensis</name>
    <dbReference type="NCBI Taxonomy" id="151419"/>
    <lineage>
        <taxon>Bacteria</taxon>
        <taxon>Pseudomonadati</taxon>
        <taxon>Pseudomonadota</taxon>
        <taxon>Alphaproteobacteria</taxon>
        <taxon>Hyphomicrobiales</taxon>
        <taxon>Boseaceae</taxon>
        <taxon>Bosea</taxon>
    </lineage>
</organism>
<comment type="caution">
    <text evidence="1">The sequence shown here is derived from an EMBL/GenBank/DDBJ whole genome shotgun (WGS) entry which is preliminary data.</text>
</comment>
<dbReference type="RefSeq" id="WP_068075403.1">
    <property type="nucleotide sequence ID" value="NZ_JBHSLU010000123.1"/>
</dbReference>
<keyword evidence="2" id="KW-1185">Reference proteome</keyword>
<reference evidence="2" key="1">
    <citation type="journal article" date="2019" name="Int. J. Syst. Evol. Microbiol.">
        <title>The Global Catalogue of Microorganisms (GCM) 10K type strain sequencing project: providing services to taxonomists for standard genome sequencing and annotation.</title>
        <authorList>
            <consortium name="The Broad Institute Genomics Platform"/>
            <consortium name="The Broad Institute Genome Sequencing Center for Infectious Disease"/>
            <person name="Wu L."/>
            <person name="Ma J."/>
        </authorList>
    </citation>
    <scope>NUCLEOTIDE SEQUENCE [LARGE SCALE GENOMIC DNA]</scope>
    <source>
        <strain evidence="2">CCUG 43117</strain>
    </source>
</reference>
<name>A0ABW0P8P6_9HYPH</name>